<dbReference type="GO" id="GO:0005730">
    <property type="term" value="C:nucleolus"/>
    <property type="evidence" value="ECO:0007669"/>
    <property type="project" value="EnsemblMetazoa"/>
</dbReference>
<name>B4N5J0_DROWI</name>
<dbReference type="GO" id="GO:0010369">
    <property type="term" value="C:chromocenter"/>
    <property type="evidence" value="ECO:0007669"/>
    <property type="project" value="EnsemblMetazoa"/>
</dbReference>
<dbReference type="HOGENOM" id="CLU_2308904_0_0_1"/>
<organism evidence="2">
    <name type="scientific">Drosophila willistoni</name>
    <name type="common">Fruit fly</name>
    <dbReference type="NCBI Taxonomy" id="7260"/>
    <lineage>
        <taxon>Eukaryota</taxon>
        <taxon>Metazoa</taxon>
        <taxon>Ecdysozoa</taxon>
        <taxon>Arthropoda</taxon>
        <taxon>Hexapoda</taxon>
        <taxon>Insecta</taxon>
        <taxon>Pterygota</taxon>
        <taxon>Neoptera</taxon>
        <taxon>Endopterygota</taxon>
        <taxon>Diptera</taxon>
        <taxon>Brachycera</taxon>
        <taxon>Muscomorpha</taxon>
        <taxon>Ephydroidea</taxon>
        <taxon>Drosophilidae</taxon>
        <taxon>Drosophila</taxon>
        <taxon>Sophophora</taxon>
    </lineage>
</organism>
<dbReference type="AlphaFoldDB" id="B4N5J0"/>
<evidence type="ECO:0000313" key="2">
    <source>
        <dbReference type="Proteomes" id="UP000007798"/>
    </source>
</evidence>
<dbReference type="Proteomes" id="UP000007798">
    <property type="component" value="Unassembled WGS sequence"/>
</dbReference>
<reference evidence="1 2" key="1">
    <citation type="journal article" date="2007" name="Nature">
        <title>Evolution of genes and genomes on the Drosophila phylogeny.</title>
        <authorList>
            <consortium name="Drosophila 12 Genomes Consortium"/>
            <person name="Clark A.G."/>
            <person name="Eisen M.B."/>
            <person name="Smith D.R."/>
            <person name="Bergman C.M."/>
            <person name="Oliver B."/>
            <person name="Markow T.A."/>
            <person name="Kaufman T.C."/>
            <person name="Kellis M."/>
            <person name="Gelbart W."/>
            <person name="Iyer V.N."/>
            <person name="Pollard D.A."/>
            <person name="Sackton T.B."/>
            <person name="Larracuente A.M."/>
            <person name="Singh N.D."/>
            <person name="Abad J.P."/>
            <person name="Abt D.N."/>
            <person name="Adryan B."/>
            <person name="Aguade M."/>
            <person name="Akashi H."/>
            <person name="Anderson W.W."/>
            <person name="Aquadro C.F."/>
            <person name="Ardell D.H."/>
            <person name="Arguello R."/>
            <person name="Artieri C.G."/>
            <person name="Barbash D.A."/>
            <person name="Barker D."/>
            <person name="Barsanti P."/>
            <person name="Batterham P."/>
            <person name="Batzoglou S."/>
            <person name="Begun D."/>
            <person name="Bhutkar A."/>
            <person name="Blanco E."/>
            <person name="Bosak S.A."/>
            <person name="Bradley R.K."/>
            <person name="Brand A.D."/>
            <person name="Brent M.R."/>
            <person name="Brooks A.N."/>
            <person name="Brown R.H."/>
            <person name="Butlin R.K."/>
            <person name="Caggese C."/>
            <person name="Calvi B.R."/>
            <person name="Bernardo de Carvalho A."/>
            <person name="Caspi A."/>
            <person name="Castrezana S."/>
            <person name="Celniker S.E."/>
            <person name="Chang J.L."/>
            <person name="Chapple C."/>
            <person name="Chatterji S."/>
            <person name="Chinwalla A."/>
            <person name="Civetta A."/>
            <person name="Clifton S.W."/>
            <person name="Comeron J.M."/>
            <person name="Costello J.C."/>
            <person name="Coyne J.A."/>
            <person name="Daub J."/>
            <person name="David R.G."/>
            <person name="Delcher A.L."/>
            <person name="Delehaunty K."/>
            <person name="Do C.B."/>
            <person name="Ebling H."/>
            <person name="Edwards K."/>
            <person name="Eickbush T."/>
            <person name="Evans J.D."/>
            <person name="Filipski A."/>
            <person name="Findeiss S."/>
            <person name="Freyhult E."/>
            <person name="Fulton L."/>
            <person name="Fulton R."/>
            <person name="Garcia A.C."/>
            <person name="Gardiner A."/>
            <person name="Garfield D.A."/>
            <person name="Garvin B.E."/>
            <person name="Gibson G."/>
            <person name="Gilbert D."/>
            <person name="Gnerre S."/>
            <person name="Godfrey J."/>
            <person name="Good R."/>
            <person name="Gotea V."/>
            <person name="Gravely B."/>
            <person name="Greenberg A.J."/>
            <person name="Griffiths-Jones S."/>
            <person name="Gross S."/>
            <person name="Guigo R."/>
            <person name="Gustafson E.A."/>
            <person name="Haerty W."/>
            <person name="Hahn M.W."/>
            <person name="Halligan D.L."/>
            <person name="Halpern A.L."/>
            <person name="Halter G.M."/>
            <person name="Han M.V."/>
            <person name="Heger A."/>
            <person name="Hillier L."/>
            <person name="Hinrichs A.S."/>
            <person name="Holmes I."/>
            <person name="Hoskins R.A."/>
            <person name="Hubisz M.J."/>
            <person name="Hultmark D."/>
            <person name="Huntley M.A."/>
            <person name="Jaffe D.B."/>
            <person name="Jagadeeshan S."/>
            <person name="Jeck W.R."/>
            <person name="Johnson J."/>
            <person name="Jones C.D."/>
            <person name="Jordan W.C."/>
            <person name="Karpen G.H."/>
            <person name="Kataoka E."/>
            <person name="Keightley P.D."/>
            <person name="Kheradpour P."/>
            <person name="Kirkness E.F."/>
            <person name="Koerich L.B."/>
            <person name="Kristiansen K."/>
            <person name="Kudrna D."/>
            <person name="Kulathinal R.J."/>
            <person name="Kumar S."/>
            <person name="Kwok R."/>
            <person name="Lander E."/>
            <person name="Langley C.H."/>
            <person name="Lapoint R."/>
            <person name="Lazzaro B.P."/>
            <person name="Lee S.J."/>
            <person name="Levesque L."/>
            <person name="Li R."/>
            <person name="Lin C.F."/>
            <person name="Lin M.F."/>
            <person name="Lindblad-Toh K."/>
            <person name="Llopart A."/>
            <person name="Long M."/>
            <person name="Low L."/>
            <person name="Lozovsky E."/>
            <person name="Lu J."/>
            <person name="Luo M."/>
            <person name="Machado C.A."/>
            <person name="Makalowski W."/>
            <person name="Marzo M."/>
            <person name="Matsuda M."/>
            <person name="Matzkin L."/>
            <person name="McAllister B."/>
            <person name="McBride C.S."/>
            <person name="McKernan B."/>
            <person name="McKernan K."/>
            <person name="Mendez-Lago M."/>
            <person name="Minx P."/>
            <person name="Mollenhauer M.U."/>
            <person name="Montooth K."/>
            <person name="Mount S.M."/>
            <person name="Mu X."/>
            <person name="Myers E."/>
            <person name="Negre B."/>
            <person name="Newfeld S."/>
            <person name="Nielsen R."/>
            <person name="Noor M.A."/>
            <person name="O'Grady P."/>
            <person name="Pachter L."/>
            <person name="Papaceit M."/>
            <person name="Parisi M.J."/>
            <person name="Parisi M."/>
            <person name="Parts L."/>
            <person name="Pedersen J.S."/>
            <person name="Pesole G."/>
            <person name="Phillippy A.M."/>
            <person name="Ponting C.P."/>
            <person name="Pop M."/>
            <person name="Porcelli D."/>
            <person name="Powell J.R."/>
            <person name="Prohaska S."/>
            <person name="Pruitt K."/>
            <person name="Puig M."/>
            <person name="Quesneville H."/>
            <person name="Ram K.R."/>
            <person name="Rand D."/>
            <person name="Rasmussen M.D."/>
            <person name="Reed L.K."/>
            <person name="Reenan R."/>
            <person name="Reily A."/>
            <person name="Remington K.A."/>
            <person name="Rieger T.T."/>
            <person name="Ritchie M.G."/>
            <person name="Robin C."/>
            <person name="Rogers Y.H."/>
            <person name="Rohde C."/>
            <person name="Rozas J."/>
            <person name="Rubenfield M.J."/>
            <person name="Ruiz A."/>
            <person name="Russo S."/>
            <person name="Salzberg S.L."/>
            <person name="Sanchez-Gracia A."/>
            <person name="Saranga D.J."/>
            <person name="Sato H."/>
            <person name="Schaeffer S.W."/>
            <person name="Schatz M.C."/>
            <person name="Schlenke T."/>
            <person name="Schwartz R."/>
            <person name="Segarra C."/>
            <person name="Singh R.S."/>
            <person name="Sirot L."/>
            <person name="Sirota M."/>
            <person name="Sisneros N.B."/>
            <person name="Smith C.D."/>
            <person name="Smith T.F."/>
            <person name="Spieth J."/>
            <person name="Stage D.E."/>
            <person name="Stark A."/>
            <person name="Stephan W."/>
            <person name="Strausberg R.L."/>
            <person name="Strempel S."/>
            <person name="Sturgill D."/>
            <person name="Sutton G."/>
            <person name="Sutton G.G."/>
            <person name="Tao W."/>
            <person name="Teichmann S."/>
            <person name="Tobari Y.N."/>
            <person name="Tomimura Y."/>
            <person name="Tsolas J.M."/>
            <person name="Valente V.L."/>
            <person name="Venter E."/>
            <person name="Venter J.C."/>
            <person name="Vicario S."/>
            <person name="Vieira F.G."/>
            <person name="Vilella A.J."/>
            <person name="Villasante A."/>
            <person name="Walenz B."/>
            <person name="Wang J."/>
            <person name="Wasserman M."/>
            <person name="Watts T."/>
            <person name="Wilson D."/>
            <person name="Wilson R.K."/>
            <person name="Wing R.A."/>
            <person name="Wolfner M.F."/>
            <person name="Wong A."/>
            <person name="Wong G.K."/>
            <person name="Wu C.I."/>
            <person name="Wu G."/>
            <person name="Yamamoto D."/>
            <person name="Yang H.P."/>
            <person name="Yang S.P."/>
            <person name="Yorke J.A."/>
            <person name="Yoshida K."/>
            <person name="Zdobnov E."/>
            <person name="Zhang P."/>
            <person name="Zhang Y."/>
            <person name="Zimin A.V."/>
            <person name="Baldwin J."/>
            <person name="Abdouelleil A."/>
            <person name="Abdulkadir J."/>
            <person name="Abebe A."/>
            <person name="Abera B."/>
            <person name="Abreu J."/>
            <person name="Acer S.C."/>
            <person name="Aftuck L."/>
            <person name="Alexander A."/>
            <person name="An P."/>
            <person name="Anderson E."/>
            <person name="Anderson S."/>
            <person name="Arachi H."/>
            <person name="Azer M."/>
            <person name="Bachantsang P."/>
            <person name="Barry A."/>
            <person name="Bayul T."/>
            <person name="Berlin A."/>
            <person name="Bessette D."/>
            <person name="Bloom T."/>
            <person name="Blye J."/>
            <person name="Boguslavskiy L."/>
            <person name="Bonnet C."/>
            <person name="Boukhgalter B."/>
            <person name="Bourzgui I."/>
            <person name="Brown A."/>
            <person name="Cahill P."/>
            <person name="Channer S."/>
            <person name="Cheshatsang Y."/>
            <person name="Chuda L."/>
            <person name="Citroen M."/>
            <person name="Collymore A."/>
            <person name="Cooke P."/>
            <person name="Costello M."/>
            <person name="D'Aco K."/>
            <person name="Daza R."/>
            <person name="De Haan G."/>
            <person name="DeGray S."/>
            <person name="DeMaso C."/>
            <person name="Dhargay N."/>
            <person name="Dooley K."/>
            <person name="Dooley E."/>
            <person name="Doricent M."/>
            <person name="Dorje P."/>
            <person name="Dorjee K."/>
            <person name="Dupes A."/>
            <person name="Elong R."/>
            <person name="Falk J."/>
            <person name="Farina A."/>
            <person name="Faro S."/>
            <person name="Ferguson D."/>
            <person name="Fisher S."/>
            <person name="Foley C.D."/>
            <person name="Franke A."/>
            <person name="Friedrich D."/>
            <person name="Gadbois L."/>
            <person name="Gearin G."/>
            <person name="Gearin C.R."/>
            <person name="Giannoukos G."/>
            <person name="Goode T."/>
            <person name="Graham J."/>
            <person name="Grandbois E."/>
            <person name="Grewal S."/>
            <person name="Gyaltsen K."/>
            <person name="Hafez N."/>
            <person name="Hagos B."/>
            <person name="Hall J."/>
            <person name="Henson C."/>
            <person name="Hollinger A."/>
            <person name="Honan T."/>
            <person name="Huard M.D."/>
            <person name="Hughes L."/>
            <person name="Hurhula B."/>
            <person name="Husby M.E."/>
            <person name="Kamat A."/>
            <person name="Kanga B."/>
            <person name="Kashin S."/>
            <person name="Khazanovich D."/>
            <person name="Kisner P."/>
            <person name="Lance K."/>
            <person name="Lara M."/>
            <person name="Lee W."/>
            <person name="Lennon N."/>
            <person name="Letendre F."/>
            <person name="LeVine R."/>
            <person name="Lipovsky A."/>
            <person name="Liu X."/>
            <person name="Liu J."/>
            <person name="Liu S."/>
            <person name="Lokyitsang T."/>
            <person name="Lokyitsang Y."/>
            <person name="Lubonja R."/>
            <person name="Lui A."/>
            <person name="MacDonald P."/>
            <person name="Magnisalis V."/>
            <person name="Maru K."/>
            <person name="Matthews C."/>
            <person name="McCusker W."/>
            <person name="McDonough S."/>
            <person name="Mehta T."/>
            <person name="Meldrim J."/>
            <person name="Meneus L."/>
            <person name="Mihai O."/>
            <person name="Mihalev A."/>
            <person name="Mihova T."/>
            <person name="Mittelman R."/>
            <person name="Mlenga V."/>
            <person name="Montmayeur A."/>
            <person name="Mulrain L."/>
            <person name="Navidi A."/>
            <person name="Naylor J."/>
            <person name="Negash T."/>
            <person name="Nguyen T."/>
            <person name="Nguyen N."/>
            <person name="Nicol R."/>
            <person name="Norbu C."/>
            <person name="Norbu N."/>
            <person name="Novod N."/>
            <person name="O'Neill B."/>
            <person name="Osman S."/>
            <person name="Markiewicz E."/>
            <person name="Oyono O.L."/>
            <person name="Patti C."/>
            <person name="Phunkhang P."/>
            <person name="Pierre F."/>
            <person name="Priest M."/>
            <person name="Raghuraman S."/>
            <person name="Rege F."/>
            <person name="Reyes R."/>
            <person name="Rise C."/>
            <person name="Rogov P."/>
            <person name="Ross K."/>
            <person name="Ryan E."/>
            <person name="Settipalli S."/>
            <person name="Shea T."/>
            <person name="Sherpa N."/>
            <person name="Shi L."/>
            <person name="Shih D."/>
            <person name="Sparrow T."/>
            <person name="Spaulding J."/>
            <person name="Stalker J."/>
            <person name="Stange-Thomann N."/>
            <person name="Stavropoulos S."/>
            <person name="Stone C."/>
            <person name="Strader C."/>
            <person name="Tesfaye S."/>
            <person name="Thomson T."/>
            <person name="Thoulutsang Y."/>
            <person name="Thoulutsang D."/>
            <person name="Topham K."/>
            <person name="Topping I."/>
            <person name="Tsamla T."/>
            <person name="Vassiliev H."/>
            <person name="Vo A."/>
            <person name="Wangchuk T."/>
            <person name="Wangdi T."/>
            <person name="Weiand M."/>
            <person name="Wilkinson J."/>
            <person name="Wilson A."/>
            <person name="Yadav S."/>
            <person name="Young G."/>
            <person name="Yu Q."/>
            <person name="Zembek L."/>
            <person name="Zhong D."/>
            <person name="Zimmer A."/>
            <person name="Zwirko Z."/>
            <person name="Jaffe D.B."/>
            <person name="Alvarez P."/>
            <person name="Brockman W."/>
            <person name="Butler J."/>
            <person name="Chin C."/>
            <person name="Gnerre S."/>
            <person name="Grabherr M."/>
            <person name="Kleber M."/>
            <person name="Mauceli E."/>
            <person name="MacCallum I."/>
        </authorList>
    </citation>
    <scope>NUCLEOTIDE SEQUENCE [LARGE SCALE GENOMIC DNA]</scope>
    <source>
        <strain evidence="2">Tucson 14030-0811.24</strain>
    </source>
</reference>
<dbReference type="FunCoup" id="B4N5J0">
    <property type="interactions" value="36"/>
</dbReference>
<dbReference type="GO" id="GO:0000781">
    <property type="term" value="C:chromosome, telomeric region"/>
    <property type="evidence" value="ECO:0007669"/>
    <property type="project" value="EnsemblMetazoa"/>
</dbReference>
<accession>B4N5J0</accession>
<keyword evidence="2" id="KW-1185">Reference proteome</keyword>
<dbReference type="OMA" id="IRKCRVN"/>
<dbReference type="EMBL" id="CH964101">
    <property type="protein sequence ID" value="EDW79629.1"/>
    <property type="molecule type" value="Genomic_DNA"/>
</dbReference>
<dbReference type="InParanoid" id="B4N5J0"/>
<protein>
    <submittedName>
        <fullName evidence="1">GK20312</fullName>
    </submittedName>
</protein>
<evidence type="ECO:0000313" key="1">
    <source>
        <dbReference type="EMBL" id="EDW79629.1"/>
    </source>
</evidence>
<dbReference type="KEGG" id="dwi:6645761"/>
<gene>
    <name evidence="1" type="primary">Dwil\GK20312</name>
    <name evidence="1" type="ORF">Dwil_GK20312</name>
</gene>
<dbReference type="GO" id="GO:0006325">
    <property type="term" value="P:chromatin organization"/>
    <property type="evidence" value="ECO:0007669"/>
    <property type="project" value="EnsemblMetazoa"/>
</dbReference>
<dbReference type="OrthoDB" id="7881780at2759"/>
<dbReference type="GO" id="GO:0000792">
    <property type="term" value="C:heterochromatin"/>
    <property type="evidence" value="ECO:0007669"/>
    <property type="project" value="EnsemblMetazoa"/>
</dbReference>
<dbReference type="PhylomeDB" id="B4N5J0"/>
<proteinExistence type="predicted"/>
<sequence length="105" mass="12258">MKKMVVRIPRHPYLNLHGDHLLQENRVRKCRVNLERLKMSPKQLKPKHVKVCVCRLPEYFFTERSEVSVTPAASIINSEVEEERGSAYNQWRQQDTVLGLCGSLI</sequence>